<reference evidence="17" key="1">
    <citation type="submission" date="2014-09" db="EMBL/GenBank/DDBJ databases">
        <title>Genome sequence of the luminous mushroom Mycena chlorophos for searching fungal bioluminescence genes.</title>
        <authorList>
            <person name="Tanaka Y."/>
            <person name="Kasuga D."/>
            <person name="Oba Y."/>
            <person name="Hase S."/>
            <person name="Sato K."/>
            <person name="Oba Y."/>
            <person name="Sakakibara Y."/>
        </authorList>
    </citation>
    <scope>NUCLEOTIDE SEQUENCE</scope>
</reference>
<evidence type="ECO:0000259" key="16">
    <source>
        <dbReference type="SMART" id="SM00849"/>
    </source>
</evidence>
<keyword evidence="9" id="KW-0378">Hydrolase</keyword>
<evidence type="ECO:0000256" key="2">
    <source>
        <dbReference type="ARBA" id="ARBA00001947"/>
    </source>
</evidence>
<keyword evidence="18" id="KW-1185">Reference proteome</keyword>
<dbReference type="SUPFAM" id="SSF56281">
    <property type="entry name" value="Metallo-hydrolase/oxidoreductase"/>
    <property type="match status" value="1"/>
</dbReference>
<comment type="cofactor">
    <cofactor evidence="2">
        <name>Zn(2+)</name>
        <dbReference type="ChEBI" id="CHEBI:29105"/>
    </cofactor>
</comment>
<feature type="region of interest" description="Disordered" evidence="14">
    <location>
        <begin position="768"/>
        <end position="804"/>
    </location>
</feature>
<dbReference type="PANTHER" id="PTHR11935">
    <property type="entry name" value="BETA LACTAMASE DOMAIN"/>
    <property type="match status" value="1"/>
</dbReference>
<comment type="similarity">
    <text evidence="5">Belongs to the metallo-beta-lactamase superfamily. Glyoxalase II family.</text>
</comment>
<dbReference type="EMBL" id="DF849890">
    <property type="protein sequence ID" value="GAT59593.1"/>
    <property type="molecule type" value="Genomic_DNA"/>
</dbReference>
<feature type="transmembrane region" description="Helical" evidence="15">
    <location>
        <begin position="102"/>
        <end position="123"/>
    </location>
</feature>
<feature type="domain" description="Metallo-beta-lactamase" evidence="16">
    <location>
        <begin position="244"/>
        <end position="403"/>
    </location>
</feature>
<keyword evidence="8" id="KW-0479">Metal-binding</keyword>
<dbReference type="Pfam" id="PF16123">
    <property type="entry name" value="HAGH_C"/>
    <property type="match status" value="1"/>
</dbReference>
<evidence type="ECO:0000256" key="12">
    <source>
        <dbReference type="ARBA" id="ARBA00023136"/>
    </source>
</evidence>
<dbReference type="Pfam" id="PF04178">
    <property type="entry name" value="Got1"/>
    <property type="match status" value="1"/>
</dbReference>
<evidence type="ECO:0000256" key="13">
    <source>
        <dbReference type="ARBA" id="ARBA00031044"/>
    </source>
</evidence>
<feature type="compositionally biased region" description="Basic and acidic residues" evidence="14">
    <location>
        <begin position="788"/>
        <end position="804"/>
    </location>
</feature>
<evidence type="ECO:0000256" key="8">
    <source>
        <dbReference type="ARBA" id="ARBA00022723"/>
    </source>
</evidence>
<evidence type="ECO:0000256" key="9">
    <source>
        <dbReference type="ARBA" id="ARBA00022801"/>
    </source>
</evidence>
<dbReference type="CDD" id="cd07723">
    <property type="entry name" value="hydroxyacylglutathione_hydrolase_MBL-fold"/>
    <property type="match status" value="1"/>
</dbReference>
<evidence type="ECO:0000256" key="6">
    <source>
        <dbReference type="ARBA" id="ARBA00011917"/>
    </source>
</evidence>
<evidence type="ECO:0000256" key="14">
    <source>
        <dbReference type="SAM" id="MobiDB-lite"/>
    </source>
</evidence>
<comment type="pathway">
    <text evidence="4">Secondary metabolite metabolism; methylglyoxal degradation; (R)-lactate from methylglyoxal: step 2/2.</text>
</comment>
<proteinExistence type="inferred from homology"/>
<evidence type="ECO:0000256" key="10">
    <source>
        <dbReference type="ARBA" id="ARBA00022833"/>
    </source>
</evidence>
<evidence type="ECO:0000256" key="3">
    <source>
        <dbReference type="ARBA" id="ARBA00004141"/>
    </source>
</evidence>
<dbReference type="SMART" id="SM00849">
    <property type="entry name" value="Lactamase_B"/>
    <property type="match status" value="1"/>
</dbReference>
<organism evidence="17 18">
    <name type="scientific">Mycena chlorophos</name>
    <name type="common">Agaric fungus</name>
    <name type="synonym">Agaricus chlorophos</name>
    <dbReference type="NCBI Taxonomy" id="658473"/>
    <lineage>
        <taxon>Eukaryota</taxon>
        <taxon>Fungi</taxon>
        <taxon>Dikarya</taxon>
        <taxon>Basidiomycota</taxon>
        <taxon>Agaricomycotina</taxon>
        <taxon>Agaricomycetes</taxon>
        <taxon>Agaricomycetidae</taxon>
        <taxon>Agaricales</taxon>
        <taxon>Marasmiineae</taxon>
        <taxon>Mycenaceae</taxon>
        <taxon>Mycena</taxon>
    </lineage>
</organism>
<dbReference type="Gene3D" id="3.60.15.10">
    <property type="entry name" value="Ribonuclease Z/Hydroxyacylglutathione hydrolase-like"/>
    <property type="match status" value="1"/>
</dbReference>
<keyword evidence="11 15" id="KW-1133">Transmembrane helix</keyword>
<dbReference type="InterPro" id="IPR032282">
    <property type="entry name" value="HAGH_C"/>
</dbReference>
<evidence type="ECO:0000313" key="17">
    <source>
        <dbReference type="EMBL" id="GAT59593.1"/>
    </source>
</evidence>
<feature type="transmembrane region" description="Helical" evidence="15">
    <location>
        <begin position="69"/>
        <end position="90"/>
    </location>
</feature>
<evidence type="ECO:0000256" key="11">
    <source>
        <dbReference type="ARBA" id="ARBA00022989"/>
    </source>
</evidence>
<dbReference type="InterPro" id="IPR035680">
    <property type="entry name" value="Clx_II_MBL"/>
</dbReference>
<protein>
    <recommendedName>
        <fullName evidence="6">hydroxyacylglutathione hydrolase</fullName>
        <ecNumber evidence="6">3.1.2.6</ecNumber>
    </recommendedName>
    <alternativeName>
        <fullName evidence="13">Glyoxalase II</fullName>
    </alternativeName>
</protein>
<evidence type="ECO:0000256" key="15">
    <source>
        <dbReference type="SAM" id="Phobius"/>
    </source>
</evidence>
<dbReference type="PANTHER" id="PTHR11935:SF94">
    <property type="entry name" value="TENZING NORGAY, ISOFORM C"/>
    <property type="match status" value="1"/>
</dbReference>
<evidence type="ECO:0000256" key="4">
    <source>
        <dbReference type="ARBA" id="ARBA00004963"/>
    </source>
</evidence>
<dbReference type="InterPro" id="IPR001279">
    <property type="entry name" value="Metallo-B-lactamas"/>
</dbReference>
<dbReference type="InterPro" id="IPR036866">
    <property type="entry name" value="RibonucZ/Hydroxyglut_hydro"/>
</dbReference>
<feature type="transmembrane region" description="Helical" evidence="15">
    <location>
        <begin position="39"/>
        <end position="63"/>
    </location>
</feature>
<evidence type="ECO:0000256" key="7">
    <source>
        <dbReference type="ARBA" id="ARBA00022692"/>
    </source>
</evidence>
<keyword evidence="12 15" id="KW-0472">Membrane</keyword>
<accession>A0ABQ0M8A4</accession>
<keyword evidence="10" id="KW-0862">Zinc</keyword>
<comment type="catalytic activity">
    <reaction evidence="1">
        <text>an S-(2-hydroxyacyl)glutathione + H2O = a 2-hydroxy carboxylate + glutathione + H(+)</text>
        <dbReference type="Rhea" id="RHEA:21864"/>
        <dbReference type="ChEBI" id="CHEBI:15377"/>
        <dbReference type="ChEBI" id="CHEBI:15378"/>
        <dbReference type="ChEBI" id="CHEBI:57925"/>
        <dbReference type="ChEBI" id="CHEBI:58896"/>
        <dbReference type="ChEBI" id="CHEBI:71261"/>
        <dbReference type="EC" id="3.1.2.6"/>
    </reaction>
</comment>
<name>A0ABQ0M8A4_MYCCL</name>
<evidence type="ECO:0000256" key="5">
    <source>
        <dbReference type="ARBA" id="ARBA00006759"/>
    </source>
</evidence>
<dbReference type="Proteomes" id="UP000815677">
    <property type="component" value="Unassembled WGS sequence"/>
</dbReference>
<evidence type="ECO:0000256" key="1">
    <source>
        <dbReference type="ARBA" id="ARBA00001623"/>
    </source>
</evidence>
<feature type="transmembrane region" description="Helical" evidence="15">
    <location>
        <begin position="129"/>
        <end position="150"/>
    </location>
</feature>
<keyword evidence="7 15" id="KW-0812">Transmembrane</keyword>
<comment type="subcellular location">
    <subcellularLocation>
        <location evidence="3">Membrane</location>
        <topology evidence="3">Multi-pass membrane protein</topology>
    </subcellularLocation>
</comment>
<dbReference type="EC" id="3.1.2.6" evidence="6"/>
<sequence>MASKGWFNLETAGSGIPETQFFEGDSAFSFLGLSRTTRLYGFVGCLALGFLLSLLGSITLFLGQVTLFAFLYGLGTIVSLAGTGFLIGFLTQLKLMFKPVRVVATIVFLASIGLVFVGAFVLGNEILCLILVIIEFLAYTWYSLSYIPWISRFSESPTTRSAAAVRRAPFQGPVNSALAVGGGHAVRVVGPNSHLSFAGYSQIFCLVAGRLVGILSLTGPRLSTPLAYGRHDELDQVVPVLSGDHCAYVLFDEAKTQAVAVDPLDVEAIKRTVGAVRLVAVLTTHHHHGRNNALFAVACPNAQIYAGSARSSNVAQIVQHNEVLSLGNGLNIRCVSTPCHTQDSVCFYVTDALEPAHPGVVFTGDTLFVAGCGRFLEGNAKNMRAALQSLASLPDETRLYSGHNNAEANLWFAKAIEPDNLNLDTLNEIVENDQVIAGLTTIGDEKKWNPFMRLERLQSLELDSLEEEASISDKIAALRRALNTFDGTIKLVLSPTNHFYLRIPIFRIQANCLSPVKYLLYLGWCILGQLGSLKYNREDDHVLAQEDAIEPYRTYYFVPENETDDVFEFAVDMDVIAARSTCSAASSRSETAFKTTLVGRDAMCVFTGASLGFAEGMHIIHKEDEWFSLIVDNRSAIADEGEDVPTDMNGSENGLLVSNGVKTAWGLHKYAILKTPNAILDTSDIPAAPHRKLYGTVEYPVGARYTLQWFSGTVHDQGLLPNNSDAAFKRNIQPRVPLPSSLLTHYVYGASAVKQWGHGLDELSPAYRPNLPRPMQRAETRKKRDRRRAILDEEESGRRGRERAEAQYCDAEYAVLLLSARAPGAAARRRQIEEENQMQLERARISVEDWRNTVL</sequence>
<dbReference type="InterPro" id="IPR007305">
    <property type="entry name" value="Vesicle_transpt_Got1/SFT2"/>
</dbReference>
<evidence type="ECO:0000313" key="18">
    <source>
        <dbReference type="Proteomes" id="UP000815677"/>
    </source>
</evidence>
<gene>
    <name evidence="17" type="ORF">MCHLO_15860</name>
</gene>